<dbReference type="SUPFAM" id="SSF63520">
    <property type="entry name" value="PTS-regulatory domain, PRD"/>
    <property type="match status" value="2"/>
</dbReference>
<keyword evidence="4" id="KW-1185">Reference proteome</keyword>
<dbReference type="EMBL" id="JBAWKY010000003">
    <property type="protein sequence ID" value="MEI4463177.1"/>
    <property type="molecule type" value="Genomic_DNA"/>
</dbReference>
<dbReference type="PANTHER" id="PTHR30185:SF15">
    <property type="entry name" value="CRYPTIC BETA-GLUCOSIDE BGL OPERON ANTITERMINATOR"/>
    <property type="match status" value="1"/>
</dbReference>
<evidence type="ECO:0000313" key="3">
    <source>
        <dbReference type="EMBL" id="MEI4463177.1"/>
    </source>
</evidence>
<dbReference type="SMART" id="SM01061">
    <property type="entry name" value="CAT_RBD"/>
    <property type="match status" value="1"/>
</dbReference>
<dbReference type="Gene3D" id="2.30.24.10">
    <property type="entry name" value="CAT RNA-binding domain"/>
    <property type="match status" value="1"/>
</dbReference>
<dbReference type="InterPro" id="IPR004341">
    <property type="entry name" value="CAT_RNA-bd_dom"/>
</dbReference>
<dbReference type="Pfam" id="PF03123">
    <property type="entry name" value="CAT_RBD"/>
    <property type="match status" value="1"/>
</dbReference>
<feature type="domain" description="PRD" evidence="2">
    <location>
        <begin position="64"/>
        <end position="169"/>
    </location>
</feature>
<accession>A0ABU8EK03</accession>
<keyword evidence="1" id="KW-0677">Repeat</keyword>
<dbReference type="Pfam" id="PF00874">
    <property type="entry name" value="PRD"/>
    <property type="match status" value="2"/>
</dbReference>
<proteinExistence type="predicted"/>
<name>A0ABU8EK03_9BACL</name>
<dbReference type="InterPro" id="IPR011608">
    <property type="entry name" value="PRD"/>
</dbReference>
<dbReference type="InterPro" id="IPR036650">
    <property type="entry name" value="CAT_RNA-bd_dom_sf"/>
</dbReference>
<evidence type="ECO:0000259" key="2">
    <source>
        <dbReference type="PROSITE" id="PS51372"/>
    </source>
</evidence>
<dbReference type="Gene3D" id="1.10.1790.10">
    <property type="entry name" value="PRD domain"/>
    <property type="match status" value="2"/>
</dbReference>
<organism evidence="3 4">
    <name type="scientific">Exiguobacterium indicum</name>
    <dbReference type="NCBI Taxonomy" id="296995"/>
    <lineage>
        <taxon>Bacteria</taxon>
        <taxon>Bacillati</taxon>
        <taxon>Bacillota</taxon>
        <taxon>Bacilli</taxon>
        <taxon>Bacillales</taxon>
        <taxon>Bacillales Family XII. Incertae Sedis</taxon>
        <taxon>Exiguobacterium</taxon>
    </lineage>
</organism>
<evidence type="ECO:0000313" key="4">
    <source>
        <dbReference type="Proteomes" id="UP001387110"/>
    </source>
</evidence>
<dbReference type="PANTHER" id="PTHR30185">
    <property type="entry name" value="CRYPTIC BETA-GLUCOSIDE BGL OPERON ANTITERMINATOR"/>
    <property type="match status" value="1"/>
</dbReference>
<protein>
    <submittedName>
        <fullName evidence="3">PRD domain-containing protein</fullName>
    </submittedName>
</protein>
<gene>
    <name evidence="3" type="ORF">SZL87_12115</name>
</gene>
<dbReference type="InterPro" id="IPR050661">
    <property type="entry name" value="BglG_antiterminators"/>
</dbReference>
<dbReference type="RefSeq" id="WP_336449452.1">
    <property type="nucleotide sequence ID" value="NZ_JBAWKY010000003.1"/>
</dbReference>
<dbReference type="Proteomes" id="UP001387110">
    <property type="component" value="Unassembled WGS sequence"/>
</dbReference>
<comment type="caution">
    <text evidence="3">The sequence shown here is derived from an EMBL/GenBank/DDBJ whole genome shotgun (WGS) entry which is preliminary data.</text>
</comment>
<evidence type="ECO:0000256" key="1">
    <source>
        <dbReference type="ARBA" id="ARBA00022737"/>
    </source>
</evidence>
<dbReference type="PROSITE" id="PS51372">
    <property type="entry name" value="PRD_2"/>
    <property type="match status" value="2"/>
</dbReference>
<reference evidence="3 4" key="1">
    <citation type="submission" date="2023-12" db="EMBL/GenBank/DDBJ databases">
        <authorList>
            <person name="Easwaran N."/>
            <person name="Lazarus H.P.S."/>
        </authorList>
    </citation>
    <scope>NUCLEOTIDE SEQUENCE [LARGE SCALE GENOMIC DNA]</scope>
    <source>
        <strain evidence="3 4">VIT-2023</strain>
    </source>
</reference>
<dbReference type="SUPFAM" id="SSF50151">
    <property type="entry name" value="SacY-like RNA-binding domain"/>
    <property type="match status" value="1"/>
</dbReference>
<feature type="domain" description="PRD" evidence="2">
    <location>
        <begin position="173"/>
        <end position="283"/>
    </location>
</feature>
<sequence>MQIVKVFNNNVVAIESNGQEHVVMGRGIAFQKRMGDVIDESRIEKIFTLESKESRERFIDFLDEMPQAEIETVKEIVKMAEAKLNKSLHDTIYVTLADHIHYALSRYAEGIVIRNPLVWEVKRFYGPEFTAGKEAVRLINDRHGVHLEEEEAVSIALHLVNASMSGVKGESLHIVTEMTKATQAIMTIITYHFQVELDEESHAYARFLTHLKFFVQRIVSKTKLKVGGDEELYEMVKSRYPLAFDCVEKIANLITGKYDYEVSKDERLYLMIHIENLMKQNRS</sequence>
<dbReference type="InterPro" id="IPR036634">
    <property type="entry name" value="PRD_sf"/>
</dbReference>
<dbReference type="NCBIfam" id="NF046042">
    <property type="entry name" value="LicT"/>
    <property type="match status" value="1"/>
</dbReference>